<evidence type="ECO:0000259" key="12">
    <source>
        <dbReference type="SMART" id="SM01390"/>
    </source>
</evidence>
<dbReference type="PANTHER" id="PTHR11831">
    <property type="entry name" value="30S 40S RIBOSOMAL PROTEIN"/>
    <property type="match status" value="1"/>
</dbReference>
<organism evidence="13 14">
    <name type="scientific">Capillibacterium thermochitinicola</name>
    <dbReference type="NCBI Taxonomy" id="2699427"/>
    <lineage>
        <taxon>Bacteria</taxon>
        <taxon>Bacillati</taxon>
        <taxon>Bacillota</taxon>
        <taxon>Capillibacterium</taxon>
    </lineage>
</organism>
<dbReference type="Pfam" id="PF01479">
    <property type="entry name" value="S4"/>
    <property type="match status" value="1"/>
</dbReference>
<dbReference type="EMBL" id="JAAKDE010000004">
    <property type="protein sequence ID" value="MBA2132544.1"/>
    <property type="molecule type" value="Genomic_DNA"/>
</dbReference>
<keyword evidence="4 9" id="KW-0694">RNA-binding</keyword>
<dbReference type="InterPro" id="IPR002942">
    <property type="entry name" value="S4_RNA-bd"/>
</dbReference>
<dbReference type="Gene3D" id="3.10.290.10">
    <property type="entry name" value="RNA-binding S4 domain"/>
    <property type="match status" value="1"/>
</dbReference>
<gene>
    <name evidence="9 13" type="primary">rpsD</name>
    <name evidence="13" type="ORF">G5B42_03170</name>
</gene>
<dbReference type="PROSITE" id="PS50889">
    <property type="entry name" value="S4"/>
    <property type="match status" value="1"/>
</dbReference>
<evidence type="ECO:0000313" key="13">
    <source>
        <dbReference type="EMBL" id="MBA2132544.1"/>
    </source>
</evidence>
<reference evidence="13" key="1">
    <citation type="submission" date="2020-06" db="EMBL/GenBank/DDBJ databases">
        <title>Novel chitinolytic bacterium.</title>
        <authorList>
            <person name="Ungkulpasvich U."/>
            <person name="Kosugi A."/>
            <person name="Uke A."/>
        </authorList>
    </citation>
    <scope>NUCLEOTIDE SEQUENCE</scope>
    <source>
        <strain evidence="13">UUS1-1</strain>
    </source>
</reference>
<dbReference type="FunFam" id="3.10.290.10:FF:000001">
    <property type="entry name" value="30S ribosomal protein S4"/>
    <property type="match status" value="1"/>
</dbReference>
<evidence type="ECO:0000256" key="8">
    <source>
        <dbReference type="ARBA" id="ARBA00035254"/>
    </source>
</evidence>
<proteinExistence type="inferred from homology"/>
<evidence type="ECO:0000256" key="3">
    <source>
        <dbReference type="ARBA" id="ARBA00022730"/>
    </source>
</evidence>
<dbReference type="GO" id="GO:0015935">
    <property type="term" value="C:small ribosomal subunit"/>
    <property type="evidence" value="ECO:0007669"/>
    <property type="project" value="InterPro"/>
</dbReference>
<dbReference type="SMART" id="SM00363">
    <property type="entry name" value="S4"/>
    <property type="match status" value="1"/>
</dbReference>
<comment type="function">
    <text evidence="1 9">One of the primary rRNA binding proteins, it binds directly to 16S rRNA where it nucleates assembly of the body of the 30S subunit.</text>
</comment>
<dbReference type="GO" id="GO:0003735">
    <property type="term" value="F:structural constituent of ribosome"/>
    <property type="evidence" value="ECO:0007669"/>
    <property type="project" value="InterPro"/>
</dbReference>
<dbReference type="Gene3D" id="1.10.1050.10">
    <property type="entry name" value="Ribosomal Protein S4 Delta 41, Chain A, domain 1"/>
    <property type="match status" value="1"/>
</dbReference>
<dbReference type="PANTHER" id="PTHR11831:SF4">
    <property type="entry name" value="SMALL RIBOSOMAL SUBUNIT PROTEIN US4M"/>
    <property type="match status" value="1"/>
</dbReference>
<dbReference type="InterPro" id="IPR005709">
    <property type="entry name" value="Ribosomal_uS4_bac-type"/>
</dbReference>
<dbReference type="RefSeq" id="WP_181338984.1">
    <property type="nucleotide sequence ID" value="NZ_JAAKDE010000004.1"/>
</dbReference>
<comment type="subunit">
    <text evidence="7 9">Part of the 30S ribosomal subunit. Contacts protein S5. The interaction surface between S4 and S5 is involved in control of translational fidelity.</text>
</comment>
<comment type="similarity">
    <text evidence="2 9 10">Belongs to the universal ribosomal protein uS4 family.</text>
</comment>
<dbReference type="InterPro" id="IPR036986">
    <property type="entry name" value="S4_RNA-bd_sf"/>
</dbReference>
<dbReference type="CDD" id="cd00165">
    <property type="entry name" value="S4"/>
    <property type="match status" value="1"/>
</dbReference>
<evidence type="ECO:0000313" key="14">
    <source>
        <dbReference type="Proteomes" id="UP000657177"/>
    </source>
</evidence>
<dbReference type="Pfam" id="PF00163">
    <property type="entry name" value="Ribosomal_S4"/>
    <property type="match status" value="1"/>
</dbReference>
<keyword evidence="3 9" id="KW-0699">rRNA-binding</keyword>
<evidence type="ECO:0000256" key="9">
    <source>
        <dbReference type="HAMAP-Rule" id="MF_01306"/>
    </source>
</evidence>
<evidence type="ECO:0000256" key="7">
    <source>
        <dbReference type="ARBA" id="ARBA00025813"/>
    </source>
</evidence>
<feature type="domain" description="Small ribosomal subunit protein uS4 N-terminal" evidence="12">
    <location>
        <begin position="3"/>
        <end position="99"/>
    </location>
</feature>
<dbReference type="AlphaFoldDB" id="A0A8J6LLM4"/>
<dbReference type="GO" id="GO:0042274">
    <property type="term" value="P:ribosomal small subunit biogenesis"/>
    <property type="evidence" value="ECO:0007669"/>
    <property type="project" value="TreeGrafter"/>
</dbReference>
<accession>A0A8J6LLM4</accession>
<dbReference type="FunFam" id="1.10.1050.10:FF:000001">
    <property type="entry name" value="30S ribosomal protein S4"/>
    <property type="match status" value="1"/>
</dbReference>
<dbReference type="GO" id="GO:0006412">
    <property type="term" value="P:translation"/>
    <property type="evidence" value="ECO:0007669"/>
    <property type="project" value="UniProtKB-UniRule"/>
</dbReference>
<evidence type="ECO:0000256" key="4">
    <source>
        <dbReference type="ARBA" id="ARBA00022884"/>
    </source>
</evidence>
<feature type="domain" description="RNA-binding S4" evidence="11">
    <location>
        <begin position="100"/>
        <end position="164"/>
    </location>
</feature>
<comment type="function">
    <text evidence="9">With S5 and S12 plays an important role in translational accuracy.</text>
</comment>
<dbReference type="InterPro" id="IPR001912">
    <property type="entry name" value="Ribosomal_uS4_N"/>
</dbReference>
<dbReference type="InterPro" id="IPR022801">
    <property type="entry name" value="Ribosomal_uS4"/>
</dbReference>
<dbReference type="SMART" id="SM01390">
    <property type="entry name" value="Ribosomal_S4"/>
    <property type="match status" value="1"/>
</dbReference>
<dbReference type="SUPFAM" id="SSF55174">
    <property type="entry name" value="Alpha-L RNA-binding motif"/>
    <property type="match status" value="1"/>
</dbReference>
<dbReference type="Proteomes" id="UP000657177">
    <property type="component" value="Unassembled WGS sequence"/>
</dbReference>
<evidence type="ECO:0000256" key="5">
    <source>
        <dbReference type="ARBA" id="ARBA00022980"/>
    </source>
</evidence>
<comment type="caution">
    <text evidence="13">The sequence shown here is derived from an EMBL/GenBank/DDBJ whole genome shotgun (WGS) entry which is preliminary data.</text>
</comment>
<dbReference type="HAMAP" id="MF_01306_B">
    <property type="entry name" value="Ribosomal_uS4_B"/>
    <property type="match status" value="1"/>
</dbReference>
<dbReference type="NCBIfam" id="NF003717">
    <property type="entry name" value="PRK05327.1"/>
    <property type="match status" value="1"/>
</dbReference>
<name>A0A8J6LLM4_9FIRM</name>
<dbReference type="NCBIfam" id="TIGR01017">
    <property type="entry name" value="rpsD_bact"/>
    <property type="match status" value="1"/>
</dbReference>
<evidence type="ECO:0000256" key="10">
    <source>
        <dbReference type="RuleBase" id="RU003699"/>
    </source>
</evidence>
<evidence type="ECO:0000259" key="11">
    <source>
        <dbReference type="SMART" id="SM00363"/>
    </source>
</evidence>
<dbReference type="PROSITE" id="PS00632">
    <property type="entry name" value="RIBOSOMAL_S4"/>
    <property type="match status" value="1"/>
</dbReference>
<keyword evidence="6 9" id="KW-0687">Ribonucleoprotein</keyword>
<protein>
    <recommendedName>
        <fullName evidence="8 9">Small ribosomal subunit protein uS4</fullName>
    </recommendedName>
</protein>
<keyword evidence="14" id="KW-1185">Reference proteome</keyword>
<evidence type="ECO:0000256" key="6">
    <source>
        <dbReference type="ARBA" id="ARBA00023274"/>
    </source>
</evidence>
<sequence>MARYIGAVCKICRREGEKLFLKADRCLSDKCSFNRRSYPPGQHGEGQARRKLSEYGLQLREKQKCRRIYGLLETQFRRYFEMAERKKGITGENLLQLLETRLDNVVYRLRLAGSRREARQLVRHGFFRVNDRKVNIPSYQVKPGDVITLKENANKSPLIKGILEANDGKNIPEWLELDTNNWTARVVSIPTREQIDVPVQEHLIVELYSR</sequence>
<dbReference type="GO" id="GO:0019843">
    <property type="term" value="F:rRNA binding"/>
    <property type="evidence" value="ECO:0007669"/>
    <property type="project" value="UniProtKB-UniRule"/>
</dbReference>
<evidence type="ECO:0000256" key="1">
    <source>
        <dbReference type="ARBA" id="ARBA00003866"/>
    </source>
</evidence>
<dbReference type="InterPro" id="IPR018079">
    <property type="entry name" value="Ribosomal_uS4_CS"/>
</dbReference>
<evidence type="ECO:0000256" key="2">
    <source>
        <dbReference type="ARBA" id="ARBA00007465"/>
    </source>
</evidence>
<keyword evidence="5 9" id="KW-0689">Ribosomal protein</keyword>